<dbReference type="PATRIC" id="fig|1705561.3.peg.149"/>
<dbReference type="AlphaFoldDB" id="A0A0N0C5Y8"/>
<dbReference type="PANTHER" id="PTHR46018">
    <property type="entry name" value="ZINC PHOSPHODIESTERASE ELAC PROTEIN 1"/>
    <property type="match status" value="1"/>
</dbReference>
<dbReference type="Gene3D" id="3.60.15.10">
    <property type="entry name" value="Ribonuclease Z/Hydroxyacylglutathione hydrolase-like"/>
    <property type="match status" value="1"/>
</dbReference>
<dbReference type="SMART" id="SM00849">
    <property type="entry name" value="Lactamase_B"/>
    <property type="match status" value="1"/>
</dbReference>
<protein>
    <recommendedName>
        <fullName evidence="5">Metallo-beta-lactamase domain-containing protein</fullName>
    </recommendedName>
</protein>
<dbReference type="Pfam" id="PF12706">
    <property type="entry name" value="Lactamase_B_2"/>
    <property type="match status" value="1"/>
</dbReference>
<dbReference type="InterPro" id="IPR001279">
    <property type="entry name" value="Metallo-B-lactamas"/>
</dbReference>
<dbReference type="EMBL" id="LITU01000029">
    <property type="protein sequence ID" value="KOY17981.1"/>
    <property type="molecule type" value="Genomic_DNA"/>
</dbReference>
<evidence type="ECO:0000313" key="6">
    <source>
        <dbReference type="EMBL" id="KOY17981.1"/>
    </source>
</evidence>
<evidence type="ECO:0000256" key="1">
    <source>
        <dbReference type="ARBA" id="ARBA00022833"/>
    </source>
</evidence>
<evidence type="ECO:0000256" key="3">
    <source>
        <dbReference type="ARBA" id="ARBA00034301"/>
    </source>
</evidence>
<evidence type="ECO:0000256" key="4">
    <source>
        <dbReference type="ARBA" id="ARBA00048505"/>
    </source>
</evidence>
<feature type="domain" description="Metallo-beta-lactamase" evidence="5">
    <location>
        <begin position="18"/>
        <end position="189"/>
    </location>
</feature>
<comment type="caution">
    <text evidence="6">The sequence shown here is derived from an EMBL/GenBank/DDBJ whole genome shotgun (WGS) entry which is preliminary data.</text>
</comment>
<dbReference type="SUPFAM" id="SSF56281">
    <property type="entry name" value="Metallo-hydrolase/oxidoreductase"/>
    <property type="match status" value="1"/>
</dbReference>
<dbReference type="RefSeq" id="WP_053779438.1">
    <property type="nucleotide sequence ID" value="NZ_LITU01000029.1"/>
</dbReference>
<comment type="function">
    <text evidence="3">Counteracts the endogenous Pycsar antiviral defense system. Phosphodiesterase that enables metal-dependent hydrolysis of host cyclic nucleotide Pycsar defense signals such as cCMP and cUMP.</text>
</comment>
<dbReference type="CDD" id="cd07716">
    <property type="entry name" value="RNaseZ_short-form-like_MBL-fold"/>
    <property type="match status" value="1"/>
</dbReference>
<evidence type="ECO:0000259" key="5">
    <source>
        <dbReference type="SMART" id="SM00849"/>
    </source>
</evidence>
<keyword evidence="1" id="KW-0862">Zinc</keyword>
<evidence type="ECO:0000256" key="2">
    <source>
        <dbReference type="ARBA" id="ARBA00034221"/>
    </source>
</evidence>
<organism evidence="6 7">
    <name type="scientific">Paenibacillus xylanivorans</name>
    <dbReference type="NCBI Taxonomy" id="1705561"/>
    <lineage>
        <taxon>Bacteria</taxon>
        <taxon>Bacillati</taxon>
        <taxon>Bacillota</taxon>
        <taxon>Bacilli</taxon>
        <taxon>Bacillales</taxon>
        <taxon>Paenibacillaceae</taxon>
        <taxon>Paenibacillus</taxon>
    </lineage>
</organism>
<dbReference type="PANTHER" id="PTHR46018:SF4">
    <property type="entry name" value="METALLO-HYDROLASE YHFI-RELATED"/>
    <property type="match status" value="1"/>
</dbReference>
<dbReference type="InterPro" id="IPR036866">
    <property type="entry name" value="RibonucZ/Hydroxyglut_hydro"/>
</dbReference>
<keyword evidence="7" id="KW-1185">Reference proteome</keyword>
<dbReference type="OrthoDB" id="9794898at2"/>
<comment type="catalytic activity">
    <reaction evidence="4">
        <text>3',5'-cyclic UMP + H2O = UMP + H(+)</text>
        <dbReference type="Rhea" id="RHEA:70575"/>
        <dbReference type="ChEBI" id="CHEBI:15377"/>
        <dbReference type="ChEBI" id="CHEBI:15378"/>
        <dbReference type="ChEBI" id="CHEBI:57865"/>
        <dbReference type="ChEBI" id="CHEBI:184387"/>
    </reaction>
    <physiologicalReaction direction="left-to-right" evidence="4">
        <dbReference type="Rhea" id="RHEA:70576"/>
    </physiologicalReaction>
</comment>
<accession>A0A0N0C5Y8</accession>
<evidence type="ECO:0000313" key="7">
    <source>
        <dbReference type="Proteomes" id="UP000037688"/>
    </source>
</evidence>
<proteinExistence type="predicted"/>
<gene>
    <name evidence="6" type="ORF">AMS66_03365</name>
</gene>
<dbReference type="GO" id="GO:0042781">
    <property type="term" value="F:3'-tRNA processing endoribonuclease activity"/>
    <property type="evidence" value="ECO:0007669"/>
    <property type="project" value="TreeGrafter"/>
</dbReference>
<sequence>MNVKILGYWGGYPAAGGATAGYLVTTDEGQILLDCGSGVMSKLPSETGVEALSGVILSHLHHDHIADLGVLQYAVAGAIRNGRMSHKLKLYAPDNPVELLSGLRGEHTEVITIDPSTTIRLAGAEVEFVHVQHTITCYAVKITYKGKVLVYSGDTSYCDSLIELARDADIFLCEATICEGSVHTTGQGHMDALQAGMIAGQANVKQLVLVHLPGDGNLELMRHEASRSYGGLVDIPEPLRMYTV</sequence>
<name>A0A0N0C5Y8_9BACL</name>
<reference evidence="6 7" key="1">
    <citation type="submission" date="2015-08" db="EMBL/GenBank/DDBJ databases">
        <title>Draft genome sequence of cellulolytic and xylanolytic Paenibacillus sp. A59, isolated from a decaying forest soil from Patagonia, Argentina.</title>
        <authorList>
            <person name="Ghio S."/>
            <person name="Caceres A.M."/>
            <person name="Talia P."/>
            <person name="Grasso D."/>
            <person name="Campos E."/>
        </authorList>
    </citation>
    <scope>NUCLEOTIDE SEQUENCE [LARGE SCALE GENOMIC DNA]</scope>
    <source>
        <strain evidence="6 7">A59</strain>
    </source>
</reference>
<comment type="catalytic activity">
    <reaction evidence="2">
        <text>3',5'-cyclic CMP + H2O = CMP + H(+)</text>
        <dbReference type="Rhea" id="RHEA:72675"/>
        <dbReference type="ChEBI" id="CHEBI:15377"/>
        <dbReference type="ChEBI" id="CHEBI:15378"/>
        <dbReference type="ChEBI" id="CHEBI:58003"/>
        <dbReference type="ChEBI" id="CHEBI:60377"/>
    </reaction>
    <physiologicalReaction direction="left-to-right" evidence="2">
        <dbReference type="Rhea" id="RHEA:72676"/>
    </physiologicalReaction>
</comment>
<dbReference type="Proteomes" id="UP000037688">
    <property type="component" value="Unassembled WGS sequence"/>
</dbReference>